<comment type="caution">
    <text evidence="1">The sequence shown here is derived from an EMBL/GenBank/DDBJ whole genome shotgun (WGS) entry which is preliminary data.</text>
</comment>
<evidence type="ECO:0000313" key="2">
    <source>
        <dbReference type="Proteomes" id="UP000749040"/>
    </source>
</evidence>
<evidence type="ECO:0000313" key="1">
    <source>
        <dbReference type="EMBL" id="MBM9504819.1"/>
    </source>
</evidence>
<name>A0ABS2TNA4_9ACTN</name>
<reference evidence="1 2" key="1">
    <citation type="submission" date="2021-01" db="EMBL/GenBank/DDBJ databases">
        <title>Streptomyces acididurans sp. nov., isolated from a peat swamp forest soil.</title>
        <authorList>
            <person name="Chantavorakit T."/>
            <person name="Duangmal K."/>
        </authorList>
    </citation>
    <scope>NUCLEOTIDE SEQUENCE [LARGE SCALE GENOMIC DNA]</scope>
    <source>
        <strain evidence="1 2">KK5PA1</strain>
    </source>
</reference>
<dbReference type="Proteomes" id="UP000749040">
    <property type="component" value="Unassembled WGS sequence"/>
</dbReference>
<gene>
    <name evidence="1" type="ORF">ITX44_09765</name>
</gene>
<sequence length="101" mass="10984">MSLAQQMRIRQAVAEPNVLDSHGALYQQLKHALKDLAQAREMAAVGEDAVRAVELLRGLVRLVKQSSNGMADPHWQMAELILDSVPSADTHTPASTRGGTR</sequence>
<proteinExistence type="predicted"/>
<dbReference type="RefSeq" id="WP_205356663.1">
    <property type="nucleotide sequence ID" value="NZ_JADKYB010000004.1"/>
</dbReference>
<accession>A0ABS2TNA4</accession>
<protein>
    <submittedName>
        <fullName evidence="1">Uncharacterized protein</fullName>
    </submittedName>
</protein>
<keyword evidence="2" id="KW-1185">Reference proteome</keyword>
<organism evidence="1 2">
    <name type="scientific">Actinacidiphila acididurans</name>
    <dbReference type="NCBI Taxonomy" id="2784346"/>
    <lineage>
        <taxon>Bacteria</taxon>
        <taxon>Bacillati</taxon>
        <taxon>Actinomycetota</taxon>
        <taxon>Actinomycetes</taxon>
        <taxon>Kitasatosporales</taxon>
        <taxon>Streptomycetaceae</taxon>
        <taxon>Actinacidiphila</taxon>
    </lineage>
</organism>
<dbReference type="EMBL" id="JADKYB010000004">
    <property type="protein sequence ID" value="MBM9504819.1"/>
    <property type="molecule type" value="Genomic_DNA"/>
</dbReference>